<dbReference type="SUPFAM" id="SSF50969">
    <property type="entry name" value="YVTN repeat-like/Quinoprotein amine dehydrogenase"/>
    <property type="match status" value="1"/>
</dbReference>
<comment type="caution">
    <text evidence="2">The sequence shown here is derived from an EMBL/GenBank/DDBJ whole genome shotgun (WGS) entry which is preliminary data.</text>
</comment>
<dbReference type="GeneID" id="70297418"/>
<dbReference type="RefSeq" id="XP_046113745.1">
    <property type="nucleotide sequence ID" value="XM_046266515.1"/>
</dbReference>
<dbReference type="InterPro" id="IPR015943">
    <property type="entry name" value="WD40/YVTN_repeat-like_dom_sf"/>
</dbReference>
<dbReference type="AlphaFoldDB" id="A0A9P7ZDB2"/>
<dbReference type="Proteomes" id="UP000887229">
    <property type="component" value="Unassembled WGS sequence"/>
</dbReference>
<proteinExistence type="predicted"/>
<dbReference type="Gene3D" id="2.130.10.10">
    <property type="entry name" value="YVTN repeat-like/Quinoprotein amine dehydrogenase"/>
    <property type="match status" value="1"/>
</dbReference>
<dbReference type="OrthoDB" id="10006285at2759"/>
<dbReference type="InterPro" id="IPR011044">
    <property type="entry name" value="Quino_amine_DH_bsu"/>
</dbReference>
<organism evidence="2 3">
    <name type="scientific">Emericellopsis atlantica</name>
    <dbReference type="NCBI Taxonomy" id="2614577"/>
    <lineage>
        <taxon>Eukaryota</taxon>
        <taxon>Fungi</taxon>
        <taxon>Dikarya</taxon>
        <taxon>Ascomycota</taxon>
        <taxon>Pezizomycotina</taxon>
        <taxon>Sordariomycetes</taxon>
        <taxon>Hypocreomycetidae</taxon>
        <taxon>Hypocreales</taxon>
        <taxon>Bionectriaceae</taxon>
        <taxon>Emericellopsis</taxon>
    </lineage>
</organism>
<keyword evidence="1" id="KW-0732">Signal</keyword>
<accession>A0A9P7ZDB2</accession>
<evidence type="ECO:0008006" key="4">
    <source>
        <dbReference type="Google" id="ProtNLM"/>
    </source>
</evidence>
<keyword evidence="3" id="KW-1185">Reference proteome</keyword>
<feature type="chain" id="PRO_5040162188" description="3-carboxymuconate cyclase" evidence="1">
    <location>
        <begin position="22"/>
        <end position="399"/>
    </location>
</feature>
<evidence type="ECO:0000313" key="3">
    <source>
        <dbReference type="Proteomes" id="UP000887229"/>
    </source>
</evidence>
<protein>
    <recommendedName>
        <fullName evidence="4">3-carboxymuconate cyclase</fullName>
    </recommendedName>
</protein>
<name>A0A9P7ZDB2_9HYPO</name>
<dbReference type="EMBL" id="MU251290">
    <property type="protein sequence ID" value="KAG9249821.1"/>
    <property type="molecule type" value="Genomic_DNA"/>
</dbReference>
<reference evidence="2" key="1">
    <citation type="journal article" date="2021" name="IMA Fungus">
        <title>Genomic characterization of three marine fungi, including Emericellopsis atlantica sp. nov. with signatures of a generalist lifestyle and marine biomass degradation.</title>
        <authorList>
            <person name="Hagestad O.C."/>
            <person name="Hou L."/>
            <person name="Andersen J.H."/>
            <person name="Hansen E.H."/>
            <person name="Altermark B."/>
            <person name="Li C."/>
            <person name="Kuhnert E."/>
            <person name="Cox R.J."/>
            <person name="Crous P.W."/>
            <person name="Spatafora J.W."/>
            <person name="Lail K."/>
            <person name="Amirebrahimi M."/>
            <person name="Lipzen A."/>
            <person name="Pangilinan J."/>
            <person name="Andreopoulos W."/>
            <person name="Hayes R.D."/>
            <person name="Ng V."/>
            <person name="Grigoriev I.V."/>
            <person name="Jackson S.A."/>
            <person name="Sutton T.D.S."/>
            <person name="Dobson A.D.W."/>
            <person name="Rama T."/>
        </authorList>
    </citation>
    <scope>NUCLEOTIDE SEQUENCE</scope>
    <source>
        <strain evidence="2">TS7</strain>
    </source>
</reference>
<gene>
    <name evidence="2" type="ORF">F5Z01DRAFT_715390</name>
</gene>
<evidence type="ECO:0000256" key="1">
    <source>
        <dbReference type="SAM" id="SignalP"/>
    </source>
</evidence>
<feature type="signal peptide" evidence="1">
    <location>
        <begin position="1"/>
        <end position="21"/>
    </location>
</feature>
<evidence type="ECO:0000313" key="2">
    <source>
        <dbReference type="EMBL" id="KAG9249821.1"/>
    </source>
</evidence>
<sequence>MHFPFTLAFSYGLLHAQLGLAHPTKSCETGRQAIYISTNEQENMVLSVSIDEQGMLGQASMTPTGGAGAVSIDGSTNEPAGADPLVSQSALTVAGMNLFAVNAGSNTVSMFSIDKADPTKLTLIGQPVEVPGEFPNTVAASMKNRLVCVGATGATAGVSCAPFDRKNGIGAMDALRPFDLGQTTPPVGPTNTVSHVFFSEDESTLFTTVKGDPPANNTGFLAAFSVDSPCRGSTVGAQGVMSSPDDTLVLFGSSAIPGSTDIFVTDASFGAAVLSIGNDMQATTKGRSAVDGQAATCWVTVSPASKTAFVTDVGVNRLVEMSIEDASILDEIDLSANGQSGMIDLTAVGQMIYALAPGNRGQEPTVVVVNAMTREVMQEKALGKLGATNRVQGMAALRV</sequence>